<name>A0AAN7EC43_QUERU</name>
<dbReference type="AlphaFoldDB" id="A0AAN7EC43"/>
<protein>
    <submittedName>
        <fullName evidence="1">Uncharacterized protein</fullName>
    </submittedName>
</protein>
<accession>A0AAN7EC43</accession>
<dbReference type="EMBL" id="JAXUIC010000010">
    <property type="protein sequence ID" value="KAK4567431.1"/>
    <property type="molecule type" value="Genomic_DNA"/>
</dbReference>
<dbReference type="Proteomes" id="UP001324115">
    <property type="component" value="Unassembled WGS sequence"/>
</dbReference>
<evidence type="ECO:0000313" key="1">
    <source>
        <dbReference type="EMBL" id="KAK4567431.1"/>
    </source>
</evidence>
<gene>
    <name evidence="1" type="ORF">RGQ29_003280</name>
</gene>
<proteinExistence type="predicted"/>
<comment type="caution">
    <text evidence="1">The sequence shown here is derived from an EMBL/GenBank/DDBJ whole genome shotgun (WGS) entry which is preliminary data.</text>
</comment>
<sequence length="108" mass="12592">MQARRDKGLCYNCDEKFVPGHKCKNQQVYMLETMLELEDVEENKEAATRETQQIVPKISLHELSRVDTPQTMRVRGMTQGEWLSRIQPTSLHLTLQTSGFITHPYRKS</sequence>
<reference evidence="1 2" key="1">
    <citation type="journal article" date="2023" name="G3 (Bethesda)">
        <title>A haplotype-resolved chromosome-scale genome for Quercus rubra L. provides insights into the genetics of adaptive traits for red oak species.</title>
        <authorList>
            <person name="Kapoor B."/>
            <person name="Jenkins J."/>
            <person name="Schmutz J."/>
            <person name="Zhebentyayeva T."/>
            <person name="Kuelheim C."/>
            <person name="Coggeshall M."/>
            <person name="Heim C."/>
            <person name="Lasky J.R."/>
            <person name="Leites L."/>
            <person name="Islam-Faridi N."/>
            <person name="Romero-Severson J."/>
            <person name="DeLeo V.L."/>
            <person name="Lucas S.M."/>
            <person name="Lazic D."/>
            <person name="Gailing O."/>
            <person name="Carlson J."/>
            <person name="Staton M."/>
        </authorList>
    </citation>
    <scope>NUCLEOTIDE SEQUENCE [LARGE SCALE GENOMIC DNA]</scope>
    <source>
        <strain evidence="1">Pseudo-F2</strain>
    </source>
</reference>
<keyword evidence="2" id="KW-1185">Reference proteome</keyword>
<organism evidence="1 2">
    <name type="scientific">Quercus rubra</name>
    <name type="common">Northern red oak</name>
    <name type="synonym">Quercus borealis</name>
    <dbReference type="NCBI Taxonomy" id="3512"/>
    <lineage>
        <taxon>Eukaryota</taxon>
        <taxon>Viridiplantae</taxon>
        <taxon>Streptophyta</taxon>
        <taxon>Embryophyta</taxon>
        <taxon>Tracheophyta</taxon>
        <taxon>Spermatophyta</taxon>
        <taxon>Magnoliopsida</taxon>
        <taxon>eudicotyledons</taxon>
        <taxon>Gunneridae</taxon>
        <taxon>Pentapetalae</taxon>
        <taxon>rosids</taxon>
        <taxon>fabids</taxon>
        <taxon>Fagales</taxon>
        <taxon>Fagaceae</taxon>
        <taxon>Quercus</taxon>
    </lineage>
</organism>
<evidence type="ECO:0000313" key="2">
    <source>
        <dbReference type="Proteomes" id="UP001324115"/>
    </source>
</evidence>